<protein>
    <submittedName>
        <fullName evidence="9">VapC toxin family PIN domain ribonuclease</fullName>
    </submittedName>
</protein>
<proteinExistence type="inferred from homology"/>
<dbReference type="InterPro" id="IPR029060">
    <property type="entry name" value="PIN-like_dom_sf"/>
</dbReference>
<dbReference type="InterPro" id="IPR002716">
    <property type="entry name" value="PIN_dom"/>
</dbReference>
<dbReference type="OrthoDB" id="9804823at2"/>
<name>A0A2M8S118_9PAST</name>
<keyword evidence="3" id="KW-0540">Nuclease</keyword>
<keyword evidence="6" id="KW-0460">Magnesium</keyword>
<organism evidence="9 10">
    <name type="scientific">Conservatibacter flavescens</name>
    <dbReference type="NCBI Taxonomy" id="28161"/>
    <lineage>
        <taxon>Bacteria</taxon>
        <taxon>Pseudomonadati</taxon>
        <taxon>Pseudomonadota</taxon>
        <taxon>Gammaproteobacteria</taxon>
        <taxon>Pasteurellales</taxon>
        <taxon>Pasteurellaceae</taxon>
        <taxon>Conservatibacter</taxon>
    </lineage>
</organism>
<evidence type="ECO:0000256" key="2">
    <source>
        <dbReference type="ARBA" id="ARBA00022649"/>
    </source>
</evidence>
<keyword evidence="2" id="KW-1277">Toxin-antitoxin system</keyword>
<dbReference type="GO" id="GO:0004518">
    <property type="term" value="F:nuclease activity"/>
    <property type="evidence" value="ECO:0007669"/>
    <property type="project" value="UniProtKB-KW"/>
</dbReference>
<dbReference type="Proteomes" id="UP000229329">
    <property type="component" value="Unassembled WGS sequence"/>
</dbReference>
<evidence type="ECO:0000256" key="6">
    <source>
        <dbReference type="ARBA" id="ARBA00022842"/>
    </source>
</evidence>
<keyword evidence="5" id="KW-0378">Hydrolase</keyword>
<comment type="similarity">
    <text evidence="7">Belongs to the PINc/VapC protein family.</text>
</comment>
<dbReference type="GO" id="GO:0016787">
    <property type="term" value="F:hydrolase activity"/>
    <property type="evidence" value="ECO:0007669"/>
    <property type="project" value="UniProtKB-KW"/>
</dbReference>
<evidence type="ECO:0000256" key="7">
    <source>
        <dbReference type="ARBA" id="ARBA00038093"/>
    </source>
</evidence>
<feature type="domain" description="PIN" evidence="8">
    <location>
        <begin position="2"/>
        <end position="124"/>
    </location>
</feature>
<dbReference type="Pfam" id="PF01850">
    <property type="entry name" value="PIN"/>
    <property type="match status" value="1"/>
</dbReference>
<evidence type="ECO:0000256" key="1">
    <source>
        <dbReference type="ARBA" id="ARBA00001946"/>
    </source>
</evidence>
<dbReference type="RefSeq" id="WP_100289132.1">
    <property type="nucleotide sequence ID" value="NZ_PHHA01000020.1"/>
</dbReference>
<dbReference type="Gene3D" id="3.40.50.1010">
    <property type="entry name" value="5'-nuclease"/>
    <property type="match status" value="1"/>
</dbReference>
<evidence type="ECO:0000313" key="10">
    <source>
        <dbReference type="Proteomes" id="UP000229329"/>
    </source>
</evidence>
<dbReference type="GO" id="GO:0046872">
    <property type="term" value="F:metal ion binding"/>
    <property type="evidence" value="ECO:0007669"/>
    <property type="project" value="UniProtKB-KW"/>
</dbReference>
<reference evidence="9 10" key="1">
    <citation type="submission" date="2017-11" db="EMBL/GenBank/DDBJ databases">
        <title>Reclassification of Bisgaard taxon 7 as Conservatibacter flavescens gen. nov., sp. nov.</title>
        <authorList>
            <person name="Christensen H."/>
        </authorList>
    </citation>
    <scope>NUCLEOTIDE SEQUENCE [LARGE SCALE GENOMIC DNA]</scope>
    <source>
        <strain evidence="9 10">7_4</strain>
    </source>
</reference>
<evidence type="ECO:0000259" key="8">
    <source>
        <dbReference type="Pfam" id="PF01850"/>
    </source>
</evidence>
<evidence type="ECO:0000256" key="4">
    <source>
        <dbReference type="ARBA" id="ARBA00022723"/>
    </source>
</evidence>
<dbReference type="AlphaFoldDB" id="A0A2M8S118"/>
<accession>A0A2M8S118</accession>
<dbReference type="CDD" id="cd18746">
    <property type="entry name" value="PIN_VapC4-5_FitB-like"/>
    <property type="match status" value="1"/>
</dbReference>
<dbReference type="InterPro" id="IPR050556">
    <property type="entry name" value="Type_II_TA_system_RNase"/>
</dbReference>
<evidence type="ECO:0000256" key="3">
    <source>
        <dbReference type="ARBA" id="ARBA00022722"/>
    </source>
</evidence>
<dbReference type="EMBL" id="PHHA01000020">
    <property type="protein sequence ID" value="PJG84852.1"/>
    <property type="molecule type" value="Genomic_DNA"/>
</dbReference>
<sequence>MYLLDTNIISEVRKISQNKANQGVIQWVSSIEFDQCYISAITLLELEQGILRVKHRGDIAQYFQLQQWFDQYVLPTFKGRILSIDEHTVRICAQLHVPDKRPYNDALIAACAIQHKLTLVTRNTTDFIALNVPLFDPFQ</sequence>
<evidence type="ECO:0000256" key="5">
    <source>
        <dbReference type="ARBA" id="ARBA00022801"/>
    </source>
</evidence>
<dbReference type="PANTHER" id="PTHR33653">
    <property type="entry name" value="RIBONUCLEASE VAPC2"/>
    <property type="match status" value="1"/>
</dbReference>
<evidence type="ECO:0000313" key="9">
    <source>
        <dbReference type="EMBL" id="PJG84852.1"/>
    </source>
</evidence>
<gene>
    <name evidence="9" type="ORF">CVP05_08420</name>
</gene>
<keyword evidence="10" id="KW-1185">Reference proteome</keyword>
<comment type="caution">
    <text evidence="9">The sequence shown here is derived from an EMBL/GenBank/DDBJ whole genome shotgun (WGS) entry which is preliminary data.</text>
</comment>
<keyword evidence="4" id="KW-0479">Metal-binding</keyword>
<dbReference type="SUPFAM" id="SSF88723">
    <property type="entry name" value="PIN domain-like"/>
    <property type="match status" value="1"/>
</dbReference>
<dbReference type="PANTHER" id="PTHR33653:SF1">
    <property type="entry name" value="RIBONUCLEASE VAPC2"/>
    <property type="match status" value="1"/>
</dbReference>
<comment type="cofactor">
    <cofactor evidence="1">
        <name>Mg(2+)</name>
        <dbReference type="ChEBI" id="CHEBI:18420"/>
    </cofactor>
</comment>